<keyword evidence="7" id="KW-0175">Coiled coil</keyword>
<dbReference type="GO" id="GO:0000395">
    <property type="term" value="P:mRNA 5'-splice site recognition"/>
    <property type="evidence" value="ECO:0007669"/>
    <property type="project" value="TreeGrafter"/>
</dbReference>
<dbReference type="InterPro" id="IPR011990">
    <property type="entry name" value="TPR-like_helical_dom_sf"/>
</dbReference>
<feature type="compositionally biased region" description="Polar residues" evidence="8">
    <location>
        <begin position="679"/>
        <end position="709"/>
    </location>
</feature>
<evidence type="ECO:0000256" key="1">
    <source>
        <dbReference type="ARBA" id="ARBA00004123"/>
    </source>
</evidence>
<dbReference type="Gene3D" id="1.25.40.10">
    <property type="entry name" value="Tetratricopeptide repeat domain"/>
    <property type="match status" value="2"/>
</dbReference>
<feature type="region of interest" description="Disordered" evidence="8">
    <location>
        <begin position="1"/>
        <end position="74"/>
    </location>
</feature>
<proteinExistence type="inferred from homology"/>
<keyword evidence="3" id="KW-0677">Repeat</keyword>
<feature type="region of interest" description="Disordered" evidence="8">
    <location>
        <begin position="742"/>
        <end position="794"/>
    </location>
</feature>
<evidence type="ECO:0000313" key="9">
    <source>
        <dbReference type="EMBL" id="GJN16430.1"/>
    </source>
</evidence>
<dbReference type="InterPro" id="IPR003107">
    <property type="entry name" value="HAT"/>
</dbReference>
<reference evidence="9" key="2">
    <citation type="submission" date="2021-12" db="EMBL/GenBank/DDBJ databases">
        <title>Resequencing data analysis of finger millet.</title>
        <authorList>
            <person name="Hatakeyama M."/>
            <person name="Aluri S."/>
            <person name="Balachadran M.T."/>
            <person name="Sivarajan S.R."/>
            <person name="Poveda L."/>
            <person name="Shimizu-Inatsugi R."/>
            <person name="Schlapbach R."/>
            <person name="Sreeman S.M."/>
            <person name="Shimizu K.K."/>
        </authorList>
    </citation>
    <scope>NUCLEOTIDE SEQUENCE</scope>
</reference>
<gene>
    <name evidence="9" type="primary">gb03417</name>
    <name evidence="9" type="ORF">PR202_gb03417</name>
</gene>
<dbReference type="InterPro" id="IPR059164">
    <property type="entry name" value="HAT_PRP39_C"/>
</dbReference>
<dbReference type="Pfam" id="PF23241">
    <property type="entry name" value="HAT_PRP39_C"/>
    <property type="match status" value="1"/>
</dbReference>
<evidence type="ECO:0000256" key="2">
    <source>
        <dbReference type="ARBA" id="ARBA00022664"/>
    </source>
</evidence>
<accession>A0AAV5E1D6</accession>
<comment type="similarity">
    <text evidence="6">Belongs to the PRP39 family.</text>
</comment>
<dbReference type="GO" id="GO:0000243">
    <property type="term" value="C:commitment complex"/>
    <property type="evidence" value="ECO:0007669"/>
    <property type="project" value="TreeGrafter"/>
</dbReference>
<feature type="compositionally biased region" description="Polar residues" evidence="8">
    <location>
        <begin position="1"/>
        <end position="10"/>
    </location>
</feature>
<dbReference type="Pfam" id="PF23240">
    <property type="entry name" value="HAT_PRP39_N"/>
    <property type="match status" value="1"/>
</dbReference>
<feature type="compositionally biased region" description="Polar residues" evidence="8">
    <location>
        <begin position="1082"/>
        <end position="1095"/>
    </location>
</feature>
<dbReference type="FunFam" id="1.25.40.10:FF:000064">
    <property type="entry name" value="Putative pre-mrna-processing factor 39"/>
    <property type="match status" value="1"/>
</dbReference>
<feature type="region of interest" description="Disordered" evidence="8">
    <location>
        <begin position="1059"/>
        <end position="1119"/>
    </location>
</feature>
<dbReference type="EMBL" id="BQKI01000072">
    <property type="protein sequence ID" value="GJN16430.1"/>
    <property type="molecule type" value="Genomic_DNA"/>
</dbReference>
<feature type="compositionally biased region" description="Polar residues" evidence="8">
    <location>
        <begin position="967"/>
        <end position="977"/>
    </location>
</feature>
<keyword evidence="4" id="KW-0508">mRNA splicing</keyword>
<name>A0AAV5E1D6_ELECO</name>
<evidence type="ECO:0000256" key="6">
    <source>
        <dbReference type="ARBA" id="ARBA00038019"/>
    </source>
</evidence>
<feature type="region of interest" description="Disordered" evidence="8">
    <location>
        <begin position="612"/>
        <end position="655"/>
    </location>
</feature>
<keyword evidence="2" id="KW-0507">mRNA processing</keyword>
<dbReference type="GO" id="GO:0005685">
    <property type="term" value="C:U1 snRNP"/>
    <property type="evidence" value="ECO:0007669"/>
    <property type="project" value="TreeGrafter"/>
</dbReference>
<feature type="compositionally biased region" description="Polar residues" evidence="8">
    <location>
        <begin position="1103"/>
        <end position="1119"/>
    </location>
</feature>
<dbReference type="Proteomes" id="UP001054889">
    <property type="component" value="Unassembled WGS sequence"/>
</dbReference>
<feature type="region of interest" description="Disordered" evidence="8">
    <location>
        <begin position="948"/>
        <end position="977"/>
    </location>
</feature>
<dbReference type="GO" id="GO:0030627">
    <property type="term" value="F:pre-mRNA 5'-splice site binding"/>
    <property type="evidence" value="ECO:0007669"/>
    <property type="project" value="TreeGrafter"/>
</dbReference>
<evidence type="ECO:0000256" key="5">
    <source>
        <dbReference type="ARBA" id="ARBA00023242"/>
    </source>
</evidence>
<evidence type="ECO:0000256" key="7">
    <source>
        <dbReference type="SAM" id="Coils"/>
    </source>
</evidence>
<dbReference type="GO" id="GO:0071004">
    <property type="term" value="C:U2-type prespliceosome"/>
    <property type="evidence" value="ECO:0007669"/>
    <property type="project" value="TreeGrafter"/>
</dbReference>
<evidence type="ECO:0000256" key="8">
    <source>
        <dbReference type="SAM" id="MobiDB-lite"/>
    </source>
</evidence>
<feature type="coiled-coil region" evidence="7">
    <location>
        <begin position="909"/>
        <end position="936"/>
    </location>
</feature>
<keyword evidence="10" id="KW-1185">Reference proteome</keyword>
<evidence type="ECO:0000256" key="3">
    <source>
        <dbReference type="ARBA" id="ARBA00022737"/>
    </source>
</evidence>
<protein>
    <recommendedName>
        <fullName evidence="11">Pre-mRNA-processing factor 39</fullName>
    </recommendedName>
</protein>
<feature type="region of interest" description="Disordered" evidence="8">
    <location>
        <begin position="679"/>
        <end position="729"/>
    </location>
</feature>
<dbReference type="PANTHER" id="PTHR17204">
    <property type="entry name" value="PRE-MRNA PROCESSING PROTEIN PRP39-RELATED"/>
    <property type="match status" value="1"/>
</dbReference>
<dbReference type="PANTHER" id="PTHR17204:SF26">
    <property type="entry name" value="PRE-MRNA-PROCESSING FACTOR 39-2"/>
    <property type="match status" value="1"/>
</dbReference>
<evidence type="ECO:0000313" key="10">
    <source>
        <dbReference type="Proteomes" id="UP001054889"/>
    </source>
</evidence>
<feature type="compositionally biased region" description="Basic and acidic residues" evidence="8">
    <location>
        <begin position="754"/>
        <end position="773"/>
    </location>
</feature>
<evidence type="ECO:0008006" key="11">
    <source>
        <dbReference type="Google" id="ProtNLM"/>
    </source>
</evidence>
<comment type="subcellular location">
    <subcellularLocation>
        <location evidence="1">Nucleus</location>
    </subcellularLocation>
</comment>
<keyword evidence="5" id="KW-0539">Nucleus</keyword>
<dbReference type="AlphaFoldDB" id="A0AAV5E1D6"/>
<dbReference type="SMART" id="SM00386">
    <property type="entry name" value="HAT"/>
    <property type="match status" value="5"/>
</dbReference>
<reference evidence="9" key="1">
    <citation type="journal article" date="2018" name="DNA Res.">
        <title>Multiple hybrid de novo genome assembly of finger millet, an orphan allotetraploid crop.</title>
        <authorList>
            <person name="Hatakeyama M."/>
            <person name="Aluri S."/>
            <person name="Balachadran M.T."/>
            <person name="Sivarajan S.R."/>
            <person name="Patrignani A."/>
            <person name="Gruter S."/>
            <person name="Poveda L."/>
            <person name="Shimizu-Inatsugi R."/>
            <person name="Baeten J."/>
            <person name="Francoijs K.J."/>
            <person name="Nataraja K.N."/>
            <person name="Reddy Y.A.N."/>
            <person name="Phadnis S."/>
            <person name="Ravikumar R.L."/>
            <person name="Schlapbach R."/>
            <person name="Sreeman S.M."/>
            <person name="Shimizu K.K."/>
        </authorList>
    </citation>
    <scope>NUCLEOTIDE SEQUENCE</scope>
</reference>
<evidence type="ECO:0000256" key="4">
    <source>
        <dbReference type="ARBA" id="ARBA00023187"/>
    </source>
</evidence>
<organism evidence="9 10">
    <name type="scientific">Eleusine coracana subsp. coracana</name>
    <dbReference type="NCBI Taxonomy" id="191504"/>
    <lineage>
        <taxon>Eukaryota</taxon>
        <taxon>Viridiplantae</taxon>
        <taxon>Streptophyta</taxon>
        <taxon>Embryophyta</taxon>
        <taxon>Tracheophyta</taxon>
        <taxon>Spermatophyta</taxon>
        <taxon>Magnoliopsida</taxon>
        <taxon>Liliopsida</taxon>
        <taxon>Poales</taxon>
        <taxon>Poaceae</taxon>
        <taxon>PACMAD clade</taxon>
        <taxon>Chloridoideae</taxon>
        <taxon>Cynodonteae</taxon>
        <taxon>Eleusininae</taxon>
        <taxon>Eleusine</taxon>
    </lineage>
</organism>
<feature type="compositionally biased region" description="Polar residues" evidence="8">
    <location>
        <begin position="744"/>
        <end position="753"/>
    </location>
</feature>
<comment type="caution">
    <text evidence="9">The sequence shown here is derived from an EMBL/GenBank/DDBJ whole genome shotgun (WGS) entry which is preliminary data.</text>
</comment>
<dbReference type="SUPFAM" id="SSF48452">
    <property type="entry name" value="TPR-like"/>
    <property type="match status" value="1"/>
</dbReference>
<sequence length="1119" mass="128016">MVQPSRNSYGLGSGSHPTRAPPCDPSNTHHTCAGTLGMPEQPAPETAEMELEPEAAASAMGLPPDAPVPEDSPSQLDNFKKRIQVLCDNDPVDFDAWVSFISSAEETSSDDIEVISLVYHSFLLEFPLCHGYWIKYAAHKARLCTNEDVMDVYEQAVQAVPHSVNLWVSYCGFGVCAYEDPADIRSLFERALSLVGKDYLCYHLWDKFIEFENSQKQLIQLATIYINTLKFPTKKLHMYYERKLVTLLEQEVTHYVAEDEKLSENIHTSEVVDAENSELDLFTVIADLFDQKGGQLRLEALKQYLSVGEHLYQGSSKFFEEICRFEASIKRPFFHFKPLDDDQLENWHQYLDYVEKNGDFDWAVKLYERCLIPCANYSEFWIRYVEYVDAKGGREIANCALDRASSCFVKASRSIHEAKEVFDKGIKRAPCKPLIKGLIQFMSTHGGPTEIPLLDSVISNAVTPGSDVSTALSPEDREDISLLFLEFVDLYGGVQELKKAWARHSKLFPHSTRNVSQLYCSTGNSLQENNKRRKIEPMMVTLDHSLEDIRKLKQSSKPDNFAMIADKEVESQVERNTVDSEKEYRVAEEQKALENVDLHHESSRTAQECTEMVHDPQGLDKSGMQNQMNSHGKEMTDQDLSLSGQNDGRRTNFHEGQGEEAPVAELGSCDAPCIAIASSKKSNSQENVIEASPSSHPETVCTKSDSISEASMPKDRNSSGPPRISPELEERLPVKVQLKHNMENDLSVNNANPERSDDGPKKTHSDKDGHESQDGIQSSQQQQLPVCPTPSSSELAKTEMNTLGCDAQPNHEVANSHANQFNNLSLAGQNMQQQWLSYTMPQNAQTSSQTQDQFFAQPNQGNQQYLQMTQGYASQMWQYYQQQMYYLQVQHNQQMQSLQQQQLPTEHLQQNFLQQVQQLNQQMVLWQQQVQQQQQQQLLQQALPIQQQLDNKQGQPSSRDTKHEQNNHTQQASQDNRSQQLQQQQLLYFQQQQQMYLMQQQQQTQQQQLLQQQLLQQQQYLLQRPQQQEDPVQQQQMLLLQQQQQQFIQQQMQQYMQQQQIQQGPNSQNYKLNPQDRRNQQMEHGQQSETSQSDGSKLRSGEQSELSYPSTPQSQRSNR</sequence>